<dbReference type="AlphaFoldDB" id="A0A5S5CQS6"/>
<protein>
    <submittedName>
        <fullName evidence="2">Serine O-acetyltransferase</fullName>
    </submittedName>
</protein>
<dbReference type="EMBL" id="VNHW01000010">
    <property type="protein sequence ID" value="TYP86231.1"/>
    <property type="molecule type" value="Genomic_DNA"/>
</dbReference>
<keyword evidence="2" id="KW-0808">Transferase</keyword>
<evidence type="ECO:0000313" key="3">
    <source>
        <dbReference type="Proteomes" id="UP000322499"/>
    </source>
</evidence>
<gene>
    <name evidence="2" type="ORF">BD833_110121</name>
</gene>
<accession>A0A5S5CQS6</accession>
<feature type="region of interest" description="Disordered" evidence="1">
    <location>
        <begin position="178"/>
        <end position="208"/>
    </location>
</feature>
<sequence>MAATHPASLKELVEWMAEDINVNRRRGGLLSVAAVVAFRLNQFGVRASGPAAAVARIVSLPVVAFARLGIGVEIPGSLACGRRLVLAHGGRGVIFHPDARLGDDVAVASGCGAGVAFPHPGAPVIGDRVYFGANSSIIGDVTVGDDAVIGAHTLVTRSVPAGMVAVGVPAKVLGAAPGRPADPTIPTPVDGAADTAAASAGDPRRSSW</sequence>
<feature type="compositionally biased region" description="Low complexity" evidence="1">
    <location>
        <begin position="190"/>
        <end position="201"/>
    </location>
</feature>
<proteinExistence type="predicted"/>
<dbReference type="Pfam" id="PF00132">
    <property type="entry name" value="Hexapep"/>
    <property type="match status" value="1"/>
</dbReference>
<dbReference type="Proteomes" id="UP000322499">
    <property type="component" value="Unassembled WGS sequence"/>
</dbReference>
<name>A0A5S5CQS6_9ACTN</name>
<evidence type="ECO:0000256" key="1">
    <source>
        <dbReference type="SAM" id="MobiDB-lite"/>
    </source>
</evidence>
<evidence type="ECO:0000313" key="2">
    <source>
        <dbReference type="EMBL" id="TYP86231.1"/>
    </source>
</evidence>
<reference evidence="2 3" key="1">
    <citation type="submission" date="2019-07" db="EMBL/GenBank/DDBJ databases">
        <title>Genomic Encyclopedia of Archaeal and Bacterial Type Strains, Phase II (KMG-II): from individual species to whole genera.</title>
        <authorList>
            <person name="Goeker M."/>
        </authorList>
    </citation>
    <scope>NUCLEOTIDE SEQUENCE [LARGE SCALE GENOMIC DNA]</scope>
    <source>
        <strain evidence="2 3">DSM 46842</strain>
    </source>
</reference>
<keyword evidence="3" id="KW-1185">Reference proteome</keyword>
<dbReference type="SUPFAM" id="SSF51161">
    <property type="entry name" value="Trimeric LpxA-like enzymes"/>
    <property type="match status" value="1"/>
</dbReference>
<dbReference type="InterPro" id="IPR011004">
    <property type="entry name" value="Trimer_LpxA-like_sf"/>
</dbReference>
<dbReference type="InterPro" id="IPR001451">
    <property type="entry name" value="Hexapep"/>
</dbReference>
<comment type="caution">
    <text evidence="2">The sequence shown here is derived from an EMBL/GenBank/DDBJ whole genome shotgun (WGS) entry which is preliminary data.</text>
</comment>
<organism evidence="2 3">
    <name type="scientific">Blastococcus xanthinilyticus</name>
    <dbReference type="NCBI Taxonomy" id="1564164"/>
    <lineage>
        <taxon>Bacteria</taxon>
        <taxon>Bacillati</taxon>
        <taxon>Actinomycetota</taxon>
        <taxon>Actinomycetes</taxon>
        <taxon>Geodermatophilales</taxon>
        <taxon>Geodermatophilaceae</taxon>
        <taxon>Blastococcus</taxon>
    </lineage>
</organism>
<dbReference type="GO" id="GO:0016740">
    <property type="term" value="F:transferase activity"/>
    <property type="evidence" value="ECO:0007669"/>
    <property type="project" value="UniProtKB-KW"/>
</dbReference>
<dbReference type="PANTHER" id="PTHR42811">
    <property type="entry name" value="SERINE ACETYLTRANSFERASE"/>
    <property type="match status" value="1"/>
</dbReference>
<dbReference type="Gene3D" id="2.160.10.10">
    <property type="entry name" value="Hexapeptide repeat proteins"/>
    <property type="match status" value="1"/>
</dbReference>